<keyword evidence="1" id="KW-0175">Coiled coil</keyword>
<evidence type="ECO:0000313" key="2">
    <source>
        <dbReference type="EMBL" id="KKR98189.1"/>
    </source>
</evidence>
<evidence type="ECO:0000256" key="1">
    <source>
        <dbReference type="SAM" id="Coils"/>
    </source>
</evidence>
<dbReference type="EMBL" id="LCAW01000020">
    <property type="protein sequence ID" value="KKR98189.1"/>
    <property type="molecule type" value="Genomic_DNA"/>
</dbReference>
<sequence length="176" mass="19839">MPETRAETPNPIDKGLERMRIAIEPTPARRAELASAQAHLEELKSARSNIDQLQGLEAVARAKEISATNQVEKDRLTQELSDAESRLSELTQEMRKLGDQLMKYMSREEAVLYITGAKQIGASKKLGGLLWGKTANANFLIEKLQPIHQEMQTIKKKKNELLIALGRQETKLEMFN</sequence>
<dbReference type="PATRIC" id="fig|1618983.3.peg.790"/>
<dbReference type="AlphaFoldDB" id="A0A0G0VBC4"/>
<reference evidence="2 3" key="1">
    <citation type="journal article" date="2015" name="Nature">
        <title>rRNA introns, odd ribosomes, and small enigmatic genomes across a large radiation of phyla.</title>
        <authorList>
            <person name="Brown C.T."/>
            <person name="Hug L.A."/>
            <person name="Thomas B.C."/>
            <person name="Sharon I."/>
            <person name="Castelle C.J."/>
            <person name="Singh A."/>
            <person name="Wilkins M.J."/>
            <person name="Williams K.H."/>
            <person name="Banfield J.F."/>
        </authorList>
    </citation>
    <scope>NUCLEOTIDE SEQUENCE [LARGE SCALE GENOMIC DNA]</scope>
</reference>
<proteinExistence type="predicted"/>
<dbReference type="Proteomes" id="UP000033930">
    <property type="component" value="Unassembled WGS sequence"/>
</dbReference>
<accession>A0A0G0VBC4</accession>
<gene>
    <name evidence="2" type="ORF">UU50_C0020G0007</name>
</gene>
<feature type="coiled-coil region" evidence="1">
    <location>
        <begin position="36"/>
        <end position="107"/>
    </location>
</feature>
<name>A0A0G0VBC4_9BACT</name>
<protein>
    <submittedName>
        <fullName evidence="2">Uncharacterized protein</fullName>
    </submittedName>
</protein>
<organism evidence="2 3">
    <name type="scientific">Candidatus Uhrbacteria bacterium GW2011_GWC1_41_20</name>
    <dbReference type="NCBI Taxonomy" id="1618983"/>
    <lineage>
        <taxon>Bacteria</taxon>
        <taxon>Candidatus Uhriibacteriota</taxon>
    </lineage>
</organism>
<evidence type="ECO:0000313" key="3">
    <source>
        <dbReference type="Proteomes" id="UP000033930"/>
    </source>
</evidence>
<comment type="caution">
    <text evidence="2">The sequence shown here is derived from an EMBL/GenBank/DDBJ whole genome shotgun (WGS) entry which is preliminary data.</text>
</comment>